<feature type="chain" id="PRO_5025646337" evidence="1">
    <location>
        <begin position="19"/>
        <end position="116"/>
    </location>
</feature>
<accession>A0A6A6QU48</accession>
<gene>
    <name evidence="2" type="ORF">BU16DRAFT_561766</name>
</gene>
<evidence type="ECO:0000256" key="1">
    <source>
        <dbReference type="SAM" id="SignalP"/>
    </source>
</evidence>
<dbReference type="OrthoDB" id="10326361at2759"/>
<feature type="signal peptide" evidence="1">
    <location>
        <begin position="1"/>
        <end position="18"/>
    </location>
</feature>
<sequence>MRFTAIALAFAAALTVSAAPSPGNSNSNDKWSCEFDLQGGGEWYQSDYGNYGECHQWGNKQKCTGAYLHKGNSKAKKVYMYKDKNCKEEMKDCQYGSQQWWKNQPQQYGSYCVKEY</sequence>
<evidence type="ECO:0000313" key="3">
    <source>
        <dbReference type="Proteomes" id="UP000799750"/>
    </source>
</evidence>
<proteinExistence type="predicted"/>
<keyword evidence="3" id="KW-1185">Reference proteome</keyword>
<protein>
    <submittedName>
        <fullName evidence="2">Uncharacterized protein</fullName>
    </submittedName>
</protein>
<dbReference type="Proteomes" id="UP000799750">
    <property type="component" value="Unassembled WGS sequence"/>
</dbReference>
<reference evidence="2" key="1">
    <citation type="journal article" date="2020" name="Stud. Mycol.">
        <title>101 Dothideomycetes genomes: a test case for predicting lifestyles and emergence of pathogens.</title>
        <authorList>
            <person name="Haridas S."/>
            <person name="Albert R."/>
            <person name="Binder M."/>
            <person name="Bloem J."/>
            <person name="Labutti K."/>
            <person name="Salamov A."/>
            <person name="Andreopoulos B."/>
            <person name="Baker S."/>
            <person name="Barry K."/>
            <person name="Bills G."/>
            <person name="Bluhm B."/>
            <person name="Cannon C."/>
            <person name="Castanera R."/>
            <person name="Culley D."/>
            <person name="Daum C."/>
            <person name="Ezra D."/>
            <person name="Gonzalez J."/>
            <person name="Henrissat B."/>
            <person name="Kuo A."/>
            <person name="Liang C."/>
            <person name="Lipzen A."/>
            <person name="Lutzoni F."/>
            <person name="Magnuson J."/>
            <person name="Mondo S."/>
            <person name="Nolan M."/>
            <person name="Ohm R."/>
            <person name="Pangilinan J."/>
            <person name="Park H.-J."/>
            <person name="Ramirez L."/>
            <person name="Alfaro M."/>
            <person name="Sun H."/>
            <person name="Tritt A."/>
            <person name="Yoshinaga Y."/>
            <person name="Zwiers L.-H."/>
            <person name="Turgeon B."/>
            <person name="Goodwin S."/>
            <person name="Spatafora J."/>
            <person name="Crous P."/>
            <person name="Grigoriev I."/>
        </authorList>
    </citation>
    <scope>NUCLEOTIDE SEQUENCE</scope>
    <source>
        <strain evidence="2">CBS 269.34</strain>
    </source>
</reference>
<keyword evidence="1" id="KW-0732">Signal</keyword>
<dbReference type="AlphaFoldDB" id="A0A6A6QU48"/>
<evidence type="ECO:0000313" key="2">
    <source>
        <dbReference type="EMBL" id="KAF2495480.1"/>
    </source>
</evidence>
<organism evidence="2 3">
    <name type="scientific">Lophium mytilinum</name>
    <dbReference type="NCBI Taxonomy" id="390894"/>
    <lineage>
        <taxon>Eukaryota</taxon>
        <taxon>Fungi</taxon>
        <taxon>Dikarya</taxon>
        <taxon>Ascomycota</taxon>
        <taxon>Pezizomycotina</taxon>
        <taxon>Dothideomycetes</taxon>
        <taxon>Pleosporomycetidae</taxon>
        <taxon>Mytilinidiales</taxon>
        <taxon>Mytilinidiaceae</taxon>
        <taxon>Lophium</taxon>
    </lineage>
</organism>
<name>A0A6A6QU48_9PEZI</name>
<dbReference type="EMBL" id="MU004189">
    <property type="protein sequence ID" value="KAF2495480.1"/>
    <property type="molecule type" value="Genomic_DNA"/>
</dbReference>